<dbReference type="GO" id="GO:0008652">
    <property type="term" value="P:amino acid biosynthetic process"/>
    <property type="evidence" value="ECO:0007669"/>
    <property type="project" value="UniProtKB-KW"/>
</dbReference>
<feature type="binding site" evidence="3">
    <location>
        <position position="464"/>
    </location>
    <ligand>
        <name>Mn(2+)</name>
        <dbReference type="ChEBI" id="CHEBI:29035"/>
    </ligand>
</feature>
<reference evidence="5 6" key="1">
    <citation type="submission" date="2019-06" db="EMBL/GenBank/DDBJ databases">
        <title>Sequencing the genomes of 1000 actinobacteria strains.</title>
        <authorList>
            <person name="Klenk H.-P."/>
        </authorList>
    </citation>
    <scope>NUCLEOTIDE SEQUENCE [LARGE SCALE GENOMIC DNA]</scope>
    <source>
        <strain evidence="5 6">DSM 103495</strain>
    </source>
</reference>
<comment type="catalytic activity">
    <reaction evidence="4">
        <text>D-erythrose 4-phosphate + phosphoenolpyruvate + H2O = 7-phospho-2-dehydro-3-deoxy-D-arabino-heptonate + phosphate</text>
        <dbReference type="Rhea" id="RHEA:14717"/>
        <dbReference type="ChEBI" id="CHEBI:15377"/>
        <dbReference type="ChEBI" id="CHEBI:16897"/>
        <dbReference type="ChEBI" id="CHEBI:43474"/>
        <dbReference type="ChEBI" id="CHEBI:58394"/>
        <dbReference type="ChEBI" id="CHEBI:58702"/>
        <dbReference type="EC" id="2.5.1.54"/>
    </reaction>
</comment>
<feature type="binding site" evidence="3">
    <location>
        <begin position="336"/>
        <end position="337"/>
    </location>
    <ligand>
        <name>phosphoenolpyruvate</name>
        <dbReference type="ChEBI" id="CHEBI:58702"/>
    </ligand>
</feature>
<dbReference type="GO" id="GO:0009073">
    <property type="term" value="P:aromatic amino acid family biosynthetic process"/>
    <property type="evidence" value="ECO:0007669"/>
    <property type="project" value="UniProtKB-KW"/>
</dbReference>
<gene>
    <name evidence="5" type="ORF">FB390_6129</name>
</gene>
<name>A0A543EWK0_9NOCA</name>
<dbReference type="UniPathway" id="UPA00053">
    <property type="reaction ID" value="UER00084"/>
</dbReference>
<dbReference type="AlphaFoldDB" id="A0A543EWK0"/>
<evidence type="ECO:0000313" key="6">
    <source>
        <dbReference type="Proteomes" id="UP000316331"/>
    </source>
</evidence>
<comment type="pathway">
    <text evidence="4">Metabolic intermediate biosynthesis; chorismate biosynthesis; chorismate from D-erythrose 4-phosphate and phosphoenolpyruvate: step 1/7.</text>
</comment>
<comment type="cofactor">
    <cofactor evidence="3">
        <name>Mn(2+)</name>
        <dbReference type="ChEBI" id="CHEBI:29035"/>
    </cofactor>
    <cofactor evidence="3">
        <name>Co(2+)</name>
        <dbReference type="ChEBI" id="CHEBI:48828"/>
    </cofactor>
    <cofactor evidence="3">
        <name>Cd(2+)</name>
        <dbReference type="ChEBI" id="CHEBI:48775"/>
    </cofactor>
    <text evidence="3">Binds 1 divalent cation per subunit. The enzyme is active with manganese, cobalt or cadmium ions.</text>
</comment>
<dbReference type="PANTHER" id="PTHR21337:SF0">
    <property type="entry name" value="PHOSPHO-2-DEHYDRO-3-DEOXYHEPTONATE ALDOLASE"/>
    <property type="match status" value="1"/>
</dbReference>
<keyword evidence="4" id="KW-0028">Amino-acid biosynthesis</keyword>
<dbReference type="EMBL" id="VFPG01000002">
    <property type="protein sequence ID" value="TQM25957.1"/>
    <property type="molecule type" value="Genomic_DNA"/>
</dbReference>
<accession>A0A543EWK0</accession>
<dbReference type="PANTHER" id="PTHR21337">
    <property type="entry name" value="PHOSPHO-2-DEHYDRO-3-DEOXYHEPTONATE ALDOLASE 1, 2"/>
    <property type="match status" value="1"/>
</dbReference>
<dbReference type="Proteomes" id="UP000316331">
    <property type="component" value="Unassembled WGS sequence"/>
</dbReference>
<comment type="caution">
    <text evidence="5">The sequence shown here is derived from an EMBL/GenBank/DDBJ whole genome shotgun (WGS) entry which is preliminary data.</text>
</comment>
<dbReference type="InterPro" id="IPR002480">
    <property type="entry name" value="DAHP_synth_2"/>
</dbReference>
<feature type="binding site" evidence="3">
    <location>
        <position position="178"/>
    </location>
    <ligand>
        <name>phosphoenolpyruvate</name>
        <dbReference type="ChEBI" id="CHEBI:58702"/>
    </ligand>
</feature>
<comment type="similarity">
    <text evidence="1 4">Belongs to the class-II DAHP synthase family.</text>
</comment>
<dbReference type="FunFam" id="3.20.20.70:FF:000139">
    <property type="entry name" value="Phospho-2-dehydro-3-deoxyheptonate aldolase"/>
    <property type="match status" value="1"/>
</dbReference>
<feature type="binding site" evidence="3">
    <location>
        <position position="359"/>
    </location>
    <ligand>
        <name>phosphoenolpyruvate</name>
        <dbReference type="ChEBI" id="CHEBI:58702"/>
    </ligand>
</feature>
<keyword evidence="6" id="KW-1185">Reference proteome</keyword>
<evidence type="ECO:0000313" key="5">
    <source>
        <dbReference type="EMBL" id="TQM25957.1"/>
    </source>
</evidence>
<keyword evidence="3" id="KW-0170">Cobalt</keyword>
<dbReference type="EC" id="2.5.1.54" evidence="4"/>
<evidence type="ECO:0000256" key="3">
    <source>
        <dbReference type="PIRSR" id="PIRSR602480-1"/>
    </source>
</evidence>
<dbReference type="Gene3D" id="3.20.20.70">
    <property type="entry name" value="Aldolase class I"/>
    <property type="match status" value="2"/>
</dbReference>
<dbReference type="GO" id="GO:0003849">
    <property type="term" value="F:3-deoxy-7-phosphoheptulonate synthase activity"/>
    <property type="evidence" value="ECO:0007669"/>
    <property type="project" value="UniProtKB-EC"/>
</dbReference>
<keyword evidence="4" id="KW-0057">Aromatic amino acid biosynthesis</keyword>
<keyword evidence="2 4" id="KW-0808">Transferase</keyword>
<dbReference type="InterPro" id="IPR013785">
    <property type="entry name" value="Aldolase_TIM"/>
</dbReference>
<evidence type="ECO:0000256" key="4">
    <source>
        <dbReference type="RuleBase" id="RU363071"/>
    </source>
</evidence>
<dbReference type="Pfam" id="PF01474">
    <property type="entry name" value="DAHP_synth_2"/>
    <property type="match status" value="1"/>
</dbReference>
<dbReference type="NCBIfam" id="TIGR01358">
    <property type="entry name" value="DAHP_synth_II"/>
    <property type="match status" value="1"/>
</dbReference>
<organism evidence="5 6">
    <name type="scientific">Nocardia bhagyanarayanae</name>
    <dbReference type="NCBI Taxonomy" id="1215925"/>
    <lineage>
        <taxon>Bacteria</taxon>
        <taxon>Bacillati</taxon>
        <taxon>Actinomycetota</taxon>
        <taxon>Actinomycetes</taxon>
        <taxon>Mycobacteriales</taxon>
        <taxon>Nocardiaceae</taxon>
        <taxon>Nocardia</taxon>
    </lineage>
</organism>
<dbReference type="SUPFAM" id="SSF51569">
    <property type="entry name" value="Aldolase"/>
    <property type="match status" value="1"/>
</dbReference>
<evidence type="ECO:0000256" key="1">
    <source>
        <dbReference type="ARBA" id="ARBA00008911"/>
    </source>
</evidence>
<feature type="binding site" evidence="3">
    <location>
        <position position="494"/>
    </location>
    <ligand>
        <name>Mn(2+)</name>
        <dbReference type="ChEBI" id="CHEBI:29035"/>
    </ligand>
</feature>
<feature type="binding site" evidence="3">
    <location>
        <position position="422"/>
    </location>
    <ligand>
        <name>Mn(2+)</name>
        <dbReference type="ChEBI" id="CHEBI:29035"/>
    </ligand>
</feature>
<sequence>MVACAGRLSPYAAIWAVSARGYSGWGSLTPPGRDFHPDLCCLRDRAVRILKLVNWTVDVPIDRLPELPPLPAELRRRLDEALARPALQQPSWDPEQAAMMRTVLESVPPICVPAEVEELRGQLAEVARGEAFLMQGGDCAETFADNTEPHIRGNIRTLLQMAVVLTYGASLPVVKVARIAGQYAKPRSSDTDALGLKSYRGDMVNALVADEKMREHDPSRLVRAYANASAAMNLVRALTSAGMADLHKVHDWNRDFVAQSPAGARYEALAEEIDRGLAFMTACRVNDPSLQSARIYASHEALVLDYERAMLRLSEHPVSGEPVLYDLSAHFLWIGERTRQLDGAHIALAELLANPIGLKIGPTTTPDQAVEYVERLDPNNEPGRLTIVSRMGNTKVRDVLPPIIEKVQATGHQVIWQCDPMHGNTHEASTGFKTRHFDRIVDEVQGFFEVHRALGTHPGGLHIELTGEDVTECLGGAQDISDLDLSGRYETACDPRLNTQQSLELSFLVAEMLR</sequence>
<evidence type="ECO:0000256" key="2">
    <source>
        <dbReference type="ARBA" id="ARBA00022679"/>
    </source>
</evidence>
<keyword evidence="3" id="KW-0104">Cadmium</keyword>
<dbReference type="GO" id="GO:0009423">
    <property type="term" value="P:chorismate biosynthetic process"/>
    <property type="evidence" value="ECO:0007669"/>
    <property type="project" value="UniProtKB-UniPathway"/>
</dbReference>
<feature type="binding site" evidence="3">
    <location>
        <position position="139"/>
    </location>
    <ligand>
        <name>Mn(2+)</name>
        <dbReference type="ChEBI" id="CHEBI:29035"/>
    </ligand>
</feature>
<protein>
    <recommendedName>
        <fullName evidence="4">Phospho-2-dehydro-3-deoxyheptonate aldolase</fullName>
        <ecNumber evidence="4">2.5.1.54</ecNumber>
    </recommendedName>
</protein>
<proteinExistence type="inferred from homology"/>
<keyword evidence="3" id="KW-0464">Manganese</keyword>
<feature type="binding site" evidence="3">
    <location>
        <position position="390"/>
    </location>
    <ligand>
        <name>phosphoenolpyruvate</name>
        <dbReference type="ChEBI" id="CHEBI:58702"/>
    </ligand>
</feature>